<evidence type="ECO:0000256" key="2">
    <source>
        <dbReference type="SAM" id="MobiDB-lite"/>
    </source>
</evidence>
<gene>
    <name evidence="3" type="ordered locus">HBZC1_10080</name>
</gene>
<dbReference type="STRING" id="1002804.HBZC1_10080"/>
<accession>F8KQ79</accession>
<dbReference type="Proteomes" id="UP000008387">
    <property type="component" value="Chromosome"/>
</dbReference>
<proteinExistence type="predicted"/>
<sequence>MHTYGSLIIENLTIEHLVIKSLTISDLKDWGIKVGGGGVEHAPKSYSSPRHNPTQESSYKVASAECDRLHRELTNTNKHAQELQNQLKDVLGWAASLCPHLGLTPPDPQLTPVAQIKSLLEQEPNPKQQEDLDELGTELCFLAQNLELKLEDMDMGKKDERTPKKLEKMVVEIQQAVKQLQEQVKGLRKELEGPEGLREKYAKLEGEKGAVEEELGEKEKELEKRDATIKDLQEKEIPDLQSKLGIEEGKVKKLGEDLKVEALKATNLGNDLENLRQEKAQLETDALQKEKELGEQITSLKTQMATLKGFEPYQELLKLAQEHPNLGLVANTPEDLLNEIYKAPKNLMKKVAENTLKSIKEKTADAPIWIDYFERLFAILQDFLGLQRLAIKEGDAYNPAKFEALGKPNRQGKVGKVLFQGYQIKGETVAYSLVEMQ</sequence>
<dbReference type="RefSeq" id="WP_013890438.1">
    <property type="nucleotide sequence ID" value="NC_015674.1"/>
</dbReference>
<feature type="coiled-coil region" evidence="1">
    <location>
        <begin position="170"/>
        <end position="292"/>
    </location>
</feature>
<feature type="region of interest" description="Disordered" evidence="2">
    <location>
        <begin position="38"/>
        <end position="57"/>
    </location>
</feature>
<dbReference type="KEGG" id="hbi:HBZC1_10080"/>
<evidence type="ECO:0000256" key="1">
    <source>
        <dbReference type="SAM" id="Coils"/>
    </source>
</evidence>
<evidence type="ECO:0000313" key="4">
    <source>
        <dbReference type="Proteomes" id="UP000008387"/>
    </source>
</evidence>
<keyword evidence="1" id="KW-0175">Coiled coil</keyword>
<feature type="compositionally biased region" description="Polar residues" evidence="2">
    <location>
        <begin position="45"/>
        <end position="57"/>
    </location>
</feature>
<name>F8KQ79_HELBC</name>
<protein>
    <submittedName>
        <fullName evidence="3">Uncharacterized protein</fullName>
    </submittedName>
</protein>
<keyword evidence="4" id="KW-1185">Reference proteome</keyword>
<dbReference type="AlphaFoldDB" id="F8KQ79"/>
<dbReference type="EMBL" id="FR871757">
    <property type="protein sequence ID" value="CCB79994.1"/>
    <property type="molecule type" value="Genomic_DNA"/>
</dbReference>
<organism evidence="3 4">
    <name type="scientific">Helicobacter bizzozeronii (strain CIII-1)</name>
    <dbReference type="NCBI Taxonomy" id="1002804"/>
    <lineage>
        <taxon>Bacteria</taxon>
        <taxon>Pseudomonadati</taxon>
        <taxon>Campylobacterota</taxon>
        <taxon>Epsilonproteobacteria</taxon>
        <taxon>Campylobacterales</taxon>
        <taxon>Helicobacteraceae</taxon>
        <taxon>Helicobacter</taxon>
    </lineage>
</organism>
<dbReference type="HOGENOM" id="CLU_626666_0_0_7"/>
<evidence type="ECO:0000313" key="3">
    <source>
        <dbReference type="EMBL" id="CCB79994.1"/>
    </source>
</evidence>
<reference evidence="3 4" key="1">
    <citation type="journal article" date="2011" name="J. Bacteriol.">
        <title>Genome sequence of Helicobacter bizzozeronii strain CIII-1, an isolate from human gastric mucosa.</title>
        <authorList>
            <person name="Schott T."/>
            <person name="Rossi M."/>
            <person name="Hanninen M.L."/>
        </authorList>
    </citation>
    <scope>NUCLEOTIDE SEQUENCE [LARGE SCALE GENOMIC DNA]</scope>
    <source>
        <strain evidence="3 4">CIII-1</strain>
    </source>
</reference>